<protein>
    <submittedName>
        <fullName evidence="3">Uncharacterized protein</fullName>
    </submittedName>
</protein>
<keyword evidence="1" id="KW-0175">Coiled coil</keyword>
<evidence type="ECO:0000313" key="3">
    <source>
        <dbReference type="EMBL" id="EAN32597.1"/>
    </source>
</evidence>
<dbReference type="Proteomes" id="UP000001949">
    <property type="component" value="Unassembled WGS sequence"/>
</dbReference>
<dbReference type="InParanoid" id="Q4N5H6"/>
<feature type="compositionally biased region" description="Low complexity" evidence="2">
    <location>
        <begin position="472"/>
        <end position="483"/>
    </location>
</feature>
<dbReference type="eggNOG" id="ENOG502S2AY">
    <property type="taxonomic scope" value="Eukaryota"/>
</dbReference>
<feature type="compositionally biased region" description="Polar residues" evidence="2">
    <location>
        <begin position="430"/>
        <end position="453"/>
    </location>
</feature>
<dbReference type="EMBL" id="AAGK01000002">
    <property type="protein sequence ID" value="EAN32597.1"/>
    <property type="molecule type" value="Genomic_DNA"/>
</dbReference>
<feature type="compositionally biased region" description="Basic and acidic residues" evidence="2">
    <location>
        <begin position="606"/>
        <end position="625"/>
    </location>
</feature>
<feature type="region of interest" description="Disordered" evidence="2">
    <location>
        <begin position="557"/>
        <end position="689"/>
    </location>
</feature>
<dbReference type="STRING" id="5875.Q4N5H6"/>
<dbReference type="VEuPathDB" id="PiroplasmaDB:TpMuguga_02g00314"/>
<feature type="compositionally biased region" description="Polar residues" evidence="2">
    <location>
        <begin position="494"/>
        <end position="503"/>
    </location>
</feature>
<sequence length="710" mass="79847">MTTVPSLNNLWDQLFVKQNNLKVPERDVLTKDGVYFRRRPDPEVLEHTLVELDTSLRNYFLLYNREREFRKKSEENCYRLEQELLNYKQKLEEANNRFHCLERKLKSMVDQPLKLKETLDRIDVLYNQMDTLIQAFVGIGSCTVIQGYSRVAFIKLCLEYLFPCRDLDVRLNTLYNALYGVLTQYEGIEVTMNEVMKPMTNTVPEKAALTGLSVKVHRLMLMCDLPSTDIKTFSVFFRYDNEDKALKDTEKSRLATLQVKPMDNASKVYEFNYLMENPKLPPKVPNVVPKLVLDVYADSFFVGSAEVSLISDKTLKSYELWKVLDSNGVTCGDLVVSVLPIPNNAKLPAVNFSSKTDELTRADSAPLKTTGATTSNTGSDKVVEPLNKLPTKAQTEVKVQETTKSDEPSGTGKSFEPKSNRTIRKPLFNPKTSPLSKNLNSNVPKAQQKSQPTSKDEKSKPEETGQKEKSSVSKLSLLFSGKKQVSLKRDGSKTEPTNVSDPNEVNVDDVKQETVDKDENVEKVVRSESSEKVDKKEKTSLKELIVKKLSTRVLSKDSMTEKVDPTVSPLQRKKSGFIEINPYNKSPTGGLEVDQKQEDNNTLVENTKETVLKEDVSTPRKDEPKPITTNLDPKPTDSSVLTKSSGSDVSKTGDSNVLAKARVTPPPAKLVPKVQVESVPEVKEKLPEKPLVPLVIAPKLLKKPFPPKKL</sequence>
<keyword evidence="4" id="KW-1185">Reference proteome</keyword>
<evidence type="ECO:0000256" key="1">
    <source>
        <dbReference type="SAM" id="Coils"/>
    </source>
</evidence>
<organism evidence="3 4">
    <name type="scientific">Theileria parva</name>
    <name type="common">East coast fever infection agent</name>
    <dbReference type="NCBI Taxonomy" id="5875"/>
    <lineage>
        <taxon>Eukaryota</taxon>
        <taxon>Sar</taxon>
        <taxon>Alveolata</taxon>
        <taxon>Apicomplexa</taxon>
        <taxon>Aconoidasida</taxon>
        <taxon>Piroplasmida</taxon>
        <taxon>Theileriidae</taxon>
        <taxon>Theileria</taxon>
    </lineage>
</organism>
<dbReference type="GeneID" id="3501653"/>
<gene>
    <name evidence="3" type="ordered locus">TP02_0314</name>
</gene>
<comment type="caution">
    <text evidence="3">The sequence shown here is derived from an EMBL/GenBank/DDBJ whole genome shotgun (WGS) entry which is preliminary data.</text>
</comment>
<evidence type="ECO:0000256" key="2">
    <source>
        <dbReference type="SAM" id="MobiDB-lite"/>
    </source>
</evidence>
<dbReference type="OMA" id="FVGIGSC"/>
<feature type="compositionally biased region" description="Basic and acidic residues" evidence="2">
    <location>
        <begin position="508"/>
        <end position="537"/>
    </location>
</feature>
<feature type="compositionally biased region" description="Basic and acidic residues" evidence="2">
    <location>
        <begin position="454"/>
        <end position="471"/>
    </location>
</feature>
<evidence type="ECO:0000313" key="4">
    <source>
        <dbReference type="Proteomes" id="UP000001949"/>
    </source>
</evidence>
<accession>Q4N5H6</accession>
<dbReference type="FunCoup" id="Q4N5H6">
    <property type="interactions" value="3"/>
</dbReference>
<reference evidence="3 4" key="1">
    <citation type="journal article" date="2005" name="Science">
        <title>Genome sequence of Theileria parva, a bovine pathogen that transforms lymphocytes.</title>
        <authorList>
            <person name="Gardner M.J."/>
            <person name="Bishop R."/>
            <person name="Shah T."/>
            <person name="de Villiers E.P."/>
            <person name="Carlton J.M."/>
            <person name="Hall N."/>
            <person name="Ren Q."/>
            <person name="Paulsen I.T."/>
            <person name="Pain A."/>
            <person name="Berriman M."/>
            <person name="Wilson R.J.M."/>
            <person name="Sato S."/>
            <person name="Ralph S.A."/>
            <person name="Mann D.J."/>
            <person name="Xiong Z."/>
            <person name="Shallom S.J."/>
            <person name="Weidman J."/>
            <person name="Jiang L."/>
            <person name="Lynn J."/>
            <person name="Weaver B."/>
            <person name="Shoaibi A."/>
            <person name="Domingo A.R."/>
            <person name="Wasawo D."/>
            <person name="Crabtree J."/>
            <person name="Wortman J.R."/>
            <person name="Haas B."/>
            <person name="Angiuoli S.V."/>
            <person name="Creasy T.H."/>
            <person name="Lu C."/>
            <person name="Suh B."/>
            <person name="Silva J.C."/>
            <person name="Utterback T.R."/>
            <person name="Feldblyum T.V."/>
            <person name="Pertea M."/>
            <person name="Allen J."/>
            <person name="Nierman W.C."/>
            <person name="Taracha E.L.N."/>
            <person name="Salzberg S.L."/>
            <person name="White O.R."/>
            <person name="Fitzhugh H.A."/>
            <person name="Morzaria S."/>
            <person name="Venter J.C."/>
            <person name="Fraser C.M."/>
            <person name="Nene V."/>
        </authorList>
    </citation>
    <scope>NUCLEOTIDE SEQUENCE [LARGE SCALE GENOMIC DNA]</scope>
    <source>
        <strain evidence="3 4">Muguga</strain>
    </source>
</reference>
<feature type="region of interest" description="Disordered" evidence="2">
    <location>
        <begin position="355"/>
        <end position="537"/>
    </location>
</feature>
<feature type="compositionally biased region" description="Basic and acidic residues" evidence="2">
    <location>
        <begin position="398"/>
        <end position="407"/>
    </location>
</feature>
<dbReference type="AlphaFoldDB" id="Q4N5H6"/>
<dbReference type="KEGG" id="tpv:TP02_0314"/>
<feature type="compositionally biased region" description="Polar residues" evidence="2">
    <location>
        <begin position="627"/>
        <end position="655"/>
    </location>
</feature>
<proteinExistence type="predicted"/>
<feature type="compositionally biased region" description="Polar residues" evidence="2">
    <location>
        <begin position="370"/>
        <end position="379"/>
    </location>
</feature>
<name>Q4N5H6_THEPA</name>
<feature type="coiled-coil region" evidence="1">
    <location>
        <begin position="70"/>
        <end position="111"/>
    </location>
</feature>
<dbReference type="RefSeq" id="XP_764880.1">
    <property type="nucleotide sequence ID" value="XM_759787.1"/>
</dbReference>